<feature type="compositionally biased region" description="Basic and acidic residues" evidence="1">
    <location>
        <begin position="31"/>
        <end position="41"/>
    </location>
</feature>
<name>A0A820SMJ8_9BILA</name>
<feature type="non-terminal residue" evidence="2">
    <location>
        <position position="1"/>
    </location>
</feature>
<gene>
    <name evidence="2" type="ORF">OKA104_LOCUS54352</name>
</gene>
<evidence type="ECO:0000313" key="3">
    <source>
        <dbReference type="Proteomes" id="UP000663881"/>
    </source>
</evidence>
<evidence type="ECO:0000256" key="1">
    <source>
        <dbReference type="SAM" id="MobiDB-lite"/>
    </source>
</evidence>
<feature type="non-terminal residue" evidence="2">
    <location>
        <position position="78"/>
    </location>
</feature>
<feature type="region of interest" description="Disordered" evidence="1">
    <location>
        <begin position="1"/>
        <end position="41"/>
    </location>
</feature>
<comment type="caution">
    <text evidence="2">The sequence shown here is derived from an EMBL/GenBank/DDBJ whole genome shotgun (WGS) entry which is preliminary data.</text>
</comment>
<protein>
    <submittedName>
        <fullName evidence="2">Uncharacterized protein</fullName>
    </submittedName>
</protein>
<evidence type="ECO:0000313" key="2">
    <source>
        <dbReference type="EMBL" id="CAF4454623.1"/>
    </source>
</evidence>
<dbReference type="EMBL" id="CAJOAY010036013">
    <property type="protein sequence ID" value="CAF4454623.1"/>
    <property type="molecule type" value="Genomic_DNA"/>
</dbReference>
<proteinExistence type="predicted"/>
<sequence length="78" mass="8892">SSLKIKKSINENQSSEKENIIVTPQQINEDLQEKKPEDATYDDDISKLSFKEKMILFNKKKNLGGLPSSKPARSRLTQ</sequence>
<organism evidence="2 3">
    <name type="scientific">Adineta steineri</name>
    <dbReference type="NCBI Taxonomy" id="433720"/>
    <lineage>
        <taxon>Eukaryota</taxon>
        <taxon>Metazoa</taxon>
        <taxon>Spiralia</taxon>
        <taxon>Gnathifera</taxon>
        <taxon>Rotifera</taxon>
        <taxon>Eurotatoria</taxon>
        <taxon>Bdelloidea</taxon>
        <taxon>Adinetida</taxon>
        <taxon>Adinetidae</taxon>
        <taxon>Adineta</taxon>
    </lineage>
</organism>
<dbReference type="AlphaFoldDB" id="A0A820SMJ8"/>
<accession>A0A820SMJ8</accession>
<reference evidence="2" key="1">
    <citation type="submission" date="2021-02" db="EMBL/GenBank/DDBJ databases">
        <authorList>
            <person name="Nowell W R."/>
        </authorList>
    </citation>
    <scope>NUCLEOTIDE SEQUENCE</scope>
</reference>
<dbReference type="Proteomes" id="UP000663881">
    <property type="component" value="Unassembled WGS sequence"/>
</dbReference>